<dbReference type="SUPFAM" id="SSF53807">
    <property type="entry name" value="Helical backbone' metal receptor"/>
    <property type="match status" value="1"/>
</dbReference>
<evidence type="ECO:0000313" key="4">
    <source>
        <dbReference type="Proteomes" id="UP000619761"/>
    </source>
</evidence>
<evidence type="ECO:0000313" key="3">
    <source>
        <dbReference type="EMBL" id="GGY74615.1"/>
    </source>
</evidence>
<dbReference type="RefSeq" id="WP_189418008.1">
    <property type="nucleotide sequence ID" value="NZ_BMYZ01000001.1"/>
</dbReference>
<gene>
    <name evidence="3" type="ORF">GCM10011613_20080</name>
</gene>
<keyword evidence="4" id="KW-1185">Reference proteome</keyword>
<dbReference type="EMBL" id="BMYZ01000001">
    <property type="protein sequence ID" value="GGY74615.1"/>
    <property type="molecule type" value="Genomic_DNA"/>
</dbReference>
<accession>A0ABQ3B1W0</accession>
<dbReference type="InterPro" id="IPR050902">
    <property type="entry name" value="ABC_Transporter_SBP"/>
</dbReference>
<feature type="signal peptide" evidence="1">
    <location>
        <begin position="1"/>
        <end position="23"/>
    </location>
</feature>
<dbReference type="Pfam" id="PF01497">
    <property type="entry name" value="Peripla_BP_2"/>
    <property type="match status" value="1"/>
</dbReference>
<keyword evidence="1" id="KW-0732">Signal</keyword>
<organism evidence="3 4">
    <name type="scientific">Cellvibrio zantedeschiae</name>
    <dbReference type="NCBI Taxonomy" id="1237077"/>
    <lineage>
        <taxon>Bacteria</taxon>
        <taxon>Pseudomonadati</taxon>
        <taxon>Pseudomonadota</taxon>
        <taxon>Gammaproteobacteria</taxon>
        <taxon>Cellvibrionales</taxon>
        <taxon>Cellvibrionaceae</taxon>
        <taxon>Cellvibrio</taxon>
    </lineage>
</organism>
<comment type="caution">
    <text evidence="3">The sequence shown here is derived from an EMBL/GenBank/DDBJ whole genome shotgun (WGS) entry which is preliminary data.</text>
</comment>
<evidence type="ECO:0000256" key="1">
    <source>
        <dbReference type="SAM" id="SignalP"/>
    </source>
</evidence>
<dbReference type="PROSITE" id="PS50983">
    <property type="entry name" value="FE_B12_PBP"/>
    <property type="match status" value="1"/>
</dbReference>
<reference evidence="4" key="1">
    <citation type="journal article" date="2019" name="Int. J. Syst. Evol. Microbiol.">
        <title>The Global Catalogue of Microorganisms (GCM) 10K type strain sequencing project: providing services to taxonomists for standard genome sequencing and annotation.</title>
        <authorList>
            <consortium name="The Broad Institute Genomics Platform"/>
            <consortium name="The Broad Institute Genome Sequencing Center for Infectious Disease"/>
            <person name="Wu L."/>
            <person name="Ma J."/>
        </authorList>
    </citation>
    <scope>NUCLEOTIDE SEQUENCE [LARGE SCALE GENOMIC DNA]</scope>
    <source>
        <strain evidence="4">KCTC 32239</strain>
    </source>
</reference>
<name>A0ABQ3B1W0_9GAMM</name>
<dbReference type="Gene3D" id="3.40.50.1980">
    <property type="entry name" value="Nitrogenase molybdenum iron protein domain"/>
    <property type="match status" value="2"/>
</dbReference>
<evidence type="ECO:0000259" key="2">
    <source>
        <dbReference type="PROSITE" id="PS50983"/>
    </source>
</evidence>
<dbReference type="InterPro" id="IPR002491">
    <property type="entry name" value="ABC_transptr_periplasmic_BD"/>
</dbReference>
<feature type="chain" id="PRO_5045871031" evidence="1">
    <location>
        <begin position="24"/>
        <end position="280"/>
    </location>
</feature>
<feature type="domain" description="Fe/B12 periplasmic-binding" evidence="2">
    <location>
        <begin position="31"/>
        <end position="280"/>
    </location>
</feature>
<dbReference type="PANTHER" id="PTHR30535:SF34">
    <property type="entry name" value="MOLYBDATE-BINDING PROTEIN MOLA"/>
    <property type="match status" value="1"/>
</dbReference>
<sequence length="280" mass="31307">MRNIRFVLAFALTFFSFIQATCAEEVVTAQRIVSINLCLDALLIKLVEPARVDSLYYLSANPQFSSVAEQAKKYNLNRGLAEDIVPRNPDLVLAGTFTSSDLRALLKQLNFRVELLDLPRNLDDISTHIRRFGDLVSRPAEAEVMAQELEQKLAQLDEARKTIKPVPGFWYSSNGVVIGSDTVENELMTRAGFHNLALDKNIVGFRQLDLEELILAQPKVIILEASDVQAFSLAQEYVEHPALRSNHVKIIRLPSTLSCVAPVAADAIESLMQQRKSLPY</sequence>
<proteinExistence type="predicted"/>
<dbReference type="PANTHER" id="PTHR30535">
    <property type="entry name" value="VITAMIN B12-BINDING PROTEIN"/>
    <property type="match status" value="1"/>
</dbReference>
<protein>
    <submittedName>
        <fullName evidence="3">Cobalamin ABC transporter substrate-binding protein</fullName>
    </submittedName>
</protein>
<dbReference type="Proteomes" id="UP000619761">
    <property type="component" value="Unassembled WGS sequence"/>
</dbReference>